<feature type="transmembrane region" description="Helical" evidence="1">
    <location>
        <begin position="61"/>
        <end position="87"/>
    </location>
</feature>
<dbReference type="AlphaFoldDB" id="A0A0D0IYU5"/>
<dbReference type="EMBL" id="JXQW01000041">
    <property type="protein sequence ID" value="KIP98380.1"/>
    <property type="molecule type" value="Genomic_DNA"/>
</dbReference>
<evidence type="ECO:0000256" key="1">
    <source>
        <dbReference type="SAM" id="Phobius"/>
    </source>
</evidence>
<proteinExistence type="predicted"/>
<gene>
    <name evidence="2" type="ORF">RU08_15295</name>
</gene>
<feature type="transmembrane region" description="Helical" evidence="1">
    <location>
        <begin position="253"/>
        <end position="277"/>
    </location>
</feature>
<comment type="caution">
    <text evidence="2">The sequence shown here is derived from an EMBL/GenBank/DDBJ whole genome shotgun (WGS) entry which is preliminary data.</text>
</comment>
<feature type="transmembrane region" description="Helical" evidence="1">
    <location>
        <begin position="204"/>
        <end position="223"/>
    </location>
</feature>
<name>A0A0D0IYU5_9PSED</name>
<feature type="transmembrane region" description="Helical" evidence="1">
    <location>
        <begin position="148"/>
        <end position="167"/>
    </location>
</feature>
<feature type="transmembrane region" description="Helical" evidence="1">
    <location>
        <begin position="12"/>
        <end position="40"/>
    </location>
</feature>
<accession>A0A0D0IYU5</accession>
<feature type="transmembrane region" description="Helical" evidence="1">
    <location>
        <begin position="297"/>
        <end position="325"/>
    </location>
</feature>
<sequence length="336" mass="36199">MKAPVSPWFSPASALIVGAALLLVFPLKLLPSLLAGLLVFELVNRLARHMQRLFAGHLGRLLAVGLLSVLVIGVLGMVFAGGFSLVMHELNNPGRLMGKLLGVIDRARDQLPEALVAYLPANVDDIRIALHDWLRGHISELQLLGKGAVHMFVTVLIGMILGAVIALQNVPEPGQLRPLAGALLTRVGHFVDAFRNVVFAQIKISLLNTTFTGIFLMGVLPLFDVHLPLTKTLILITFVAGLLPVVGNLISNAAIFVVGLSLSIWVALGALAYLIVIHKVEYFLNARIVGGQIKARAWELLLVMLVFEAAFGIAGLVAAPVYYAYLKSELKAQGWV</sequence>
<evidence type="ECO:0000313" key="2">
    <source>
        <dbReference type="EMBL" id="KIP98380.1"/>
    </source>
</evidence>
<dbReference type="RefSeq" id="WP_042554700.1">
    <property type="nucleotide sequence ID" value="NZ_JXQW01000041.1"/>
</dbReference>
<keyword evidence="1" id="KW-1133">Transmembrane helix</keyword>
<keyword evidence="1" id="KW-0472">Membrane</keyword>
<protein>
    <submittedName>
        <fullName evidence="2">Membrane protein</fullName>
    </submittedName>
</protein>
<feature type="transmembrane region" description="Helical" evidence="1">
    <location>
        <begin position="229"/>
        <end position="246"/>
    </location>
</feature>
<dbReference type="OrthoDB" id="8113193at2"/>
<organism evidence="2 3">
    <name type="scientific">Pseudomonas fulva</name>
    <dbReference type="NCBI Taxonomy" id="47880"/>
    <lineage>
        <taxon>Bacteria</taxon>
        <taxon>Pseudomonadati</taxon>
        <taxon>Pseudomonadota</taxon>
        <taxon>Gammaproteobacteria</taxon>
        <taxon>Pseudomonadales</taxon>
        <taxon>Pseudomonadaceae</taxon>
        <taxon>Pseudomonas</taxon>
    </lineage>
</organism>
<dbReference type="Proteomes" id="UP000032068">
    <property type="component" value="Unassembled WGS sequence"/>
</dbReference>
<evidence type="ECO:0000313" key="3">
    <source>
        <dbReference type="Proteomes" id="UP000032068"/>
    </source>
</evidence>
<keyword evidence="1" id="KW-0812">Transmembrane</keyword>
<reference evidence="2 3" key="1">
    <citation type="submission" date="2014-12" db="EMBL/GenBank/DDBJ databases">
        <title>16Stimator: statistical estimation of ribosomal gene copy numbers from draft genome assemblies.</title>
        <authorList>
            <person name="Perisin M.A."/>
            <person name="Vetter M."/>
            <person name="Gilbert J.A."/>
            <person name="Bergelson J."/>
        </authorList>
    </citation>
    <scope>NUCLEOTIDE SEQUENCE [LARGE SCALE GENOMIC DNA]</scope>
    <source>
        <strain evidence="2 3">MEJ086</strain>
    </source>
</reference>